<dbReference type="OrthoDB" id="426718at2759"/>
<evidence type="ECO:0000256" key="5">
    <source>
        <dbReference type="ARBA" id="ARBA00022692"/>
    </source>
</evidence>
<name>A0A284REP2_ARMOS</name>
<keyword evidence="9" id="KW-0442">Lipid degradation</keyword>
<dbReference type="GO" id="GO:0016298">
    <property type="term" value="F:lipase activity"/>
    <property type="evidence" value="ECO:0007669"/>
    <property type="project" value="TreeGrafter"/>
</dbReference>
<sequence length="405" mass="43936">MGHSSSRSATLSGVQSLGVSGKVSASAQSGRASQNFAAVVGAFTRAYENGEIGLQEIKKAFESLGVALDEHPSLCSSVDPGFIDQLEDWKKGNESLLPHVRLAVYSSGEVYSLRTKQTIDNRRMRSVPIAGSDMTLLKAEPATVLDGKPESYLANTKNRALFKDSSNDNLYFAVRGTSTSGISAVIDNLTNLDAQEMDVFDTKASLSRENQGTFRAHKGFLQVAESMFQEAKSAVLNAAKGLNPRPTLTFCGHSAGGGTAFYLYHYFQVHASDAELSAFKDIHCITFGSAAIVSIPNLVHSSRQNDRIVSFINRDDPVPRLDLPYATWVAETVGRYLAIQARQPNIPPYSALPNQSLYPGGELVLLVEEDGMKKLTPTALSDHAFLELSAHDSREYVRLIRELGG</sequence>
<proteinExistence type="predicted"/>
<dbReference type="CDD" id="cd00519">
    <property type="entry name" value="Lipase_3"/>
    <property type="match status" value="1"/>
</dbReference>
<dbReference type="Gene3D" id="3.40.50.1820">
    <property type="entry name" value="alpha/beta hydrolase"/>
    <property type="match status" value="1"/>
</dbReference>
<dbReference type="PANTHER" id="PTHR45792:SF8">
    <property type="entry name" value="DIACYLGLYCEROL LIPASE-ALPHA"/>
    <property type="match status" value="1"/>
</dbReference>
<evidence type="ECO:0000256" key="8">
    <source>
        <dbReference type="ARBA" id="ARBA00022837"/>
    </source>
</evidence>
<evidence type="ECO:0000256" key="7">
    <source>
        <dbReference type="ARBA" id="ARBA00022801"/>
    </source>
</evidence>
<organism evidence="16 17">
    <name type="scientific">Armillaria ostoyae</name>
    <name type="common">Armillaria root rot fungus</name>
    <dbReference type="NCBI Taxonomy" id="47428"/>
    <lineage>
        <taxon>Eukaryota</taxon>
        <taxon>Fungi</taxon>
        <taxon>Dikarya</taxon>
        <taxon>Basidiomycota</taxon>
        <taxon>Agaricomycotina</taxon>
        <taxon>Agaricomycetes</taxon>
        <taxon>Agaricomycetidae</taxon>
        <taxon>Agaricales</taxon>
        <taxon>Marasmiineae</taxon>
        <taxon>Physalacriaceae</taxon>
        <taxon>Armillaria</taxon>
    </lineage>
</organism>
<dbReference type="GO" id="GO:0046872">
    <property type="term" value="F:metal ion binding"/>
    <property type="evidence" value="ECO:0007669"/>
    <property type="project" value="UniProtKB-KW"/>
</dbReference>
<dbReference type="InterPro" id="IPR052214">
    <property type="entry name" value="DAG_Lipase-Related"/>
</dbReference>
<keyword evidence="5" id="KW-0812">Transmembrane</keyword>
<evidence type="ECO:0000256" key="14">
    <source>
        <dbReference type="ARBA" id="ARBA00026104"/>
    </source>
</evidence>
<evidence type="ECO:0000256" key="10">
    <source>
        <dbReference type="ARBA" id="ARBA00022989"/>
    </source>
</evidence>
<keyword evidence="17" id="KW-1185">Reference proteome</keyword>
<evidence type="ECO:0000256" key="2">
    <source>
        <dbReference type="ARBA" id="ARBA00004651"/>
    </source>
</evidence>
<evidence type="ECO:0000256" key="9">
    <source>
        <dbReference type="ARBA" id="ARBA00022963"/>
    </source>
</evidence>
<comment type="catalytic activity">
    <reaction evidence="13">
        <text>a 1,2-diacyl-sn-glycerol + H2O = a 2-acylglycerol + a fatty acid + H(+)</text>
        <dbReference type="Rhea" id="RHEA:33275"/>
        <dbReference type="ChEBI" id="CHEBI:15377"/>
        <dbReference type="ChEBI" id="CHEBI:15378"/>
        <dbReference type="ChEBI" id="CHEBI:17389"/>
        <dbReference type="ChEBI" id="CHEBI:17815"/>
        <dbReference type="ChEBI" id="CHEBI:28868"/>
        <dbReference type="EC" id="3.1.1.116"/>
    </reaction>
    <physiologicalReaction direction="left-to-right" evidence="13">
        <dbReference type="Rhea" id="RHEA:33276"/>
    </physiologicalReaction>
</comment>
<keyword evidence="3" id="KW-1003">Cell membrane</keyword>
<dbReference type="InterPro" id="IPR029058">
    <property type="entry name" value="AB_hydrolase_fold"/>
</dbReference>
<keyword evidence="8" id="KW-0106">Calcium</keyword>
<comment type="cofactor">
    <cofactor evidence="1">
        <name>Ca(2+)</name>
        <dbReference type="ChEBI" id="CHEBI:29108"/>
    </cofactor>
</comment>
<dbReference type="EMBL" id="FUEG01000008">
    <property type="protein sequence ID" value="SJL07216.1"/>
    <property type="molecule type" value="Genomic_DNA"/>
</dbReference>
<protein>
    <recommendedName>
        <fullName evidence="14">sn-1-specific diacylglycerol lipase</fullName>
        <ecNumber evidence="14">3.1.1.116</ecNumber>
    </recommendedName>
</protein>
<evidence type="ECO:0000256" key="13">
    <source>
        <dbReference type="ARBA" id="ARBA00024531"/>
    </source>
</evidence>
<evidence type="ECO:0000256" key="6">
    <source>
        <dbReference type="ARBA" id="ARBA00022723"/>
    </source>
</evidence>
<evidence type="ECO:0000313" key="17">
    <source>
        <dbReference type="Proteomes" id="UP000219338"/>
    </source>
</evidence>
<evidence type="ECO:0000256" key="4">
    <source>
        <dbReference type="ARBA" id="ARBA00022553"/>
    </source>
</evidence>
<dbReference type="AlphaFoldDB" id="A0A284REP2"/>
<keyword evidence="6" id="KW-0479">Metal-binding</keyword>
<evidence type="ECO:0000313" key="16">
    <source>
        <dbReference type="EMBL" id="SJL07216.1"/>
    </source>
</evidence>
<evidence type="ECO:0000256" key="12">
    <source>
        <dbReference type="ARBA" id="ARBA00023136"/>
    </source>
</evidence>
<dbReference type="Proteomes" id="UP000219338">
    <property type="component" value="Unassembled WGS sequence"/>
</dbReference>
<dbReference type="GO" id="GO:0016042">
    <property type="term" value="P:lipid catabolic process"/>
    <property type="evidence" value="ECO:0007669"/>
    <property type="project" value="UniProtKB-KW"/>
</dbReference>
<accession>A0A284REP2</accession>
<evidence type="ECO:0000256" key="11">
    <source>
        <dbReference type="ARBA" id="ARBA00023098"/>
    </source>
</evidence>
<gene>
    <name evidence="16" type="ORF">ARMOST_10559</name>
</gene>
<evidence type="ECO:0000256" key="3">
    <source>
        <dbReference type="ARBA" id="ARBA00022475"/>
    </source>
</evidence>
<evidence type="ECO:0000256" key="1">
    <source>
        <dbReference type="ARBA" id="ARBA00001913"/>
    </source>
</evidence>
<dbReference type="OMA" id="MTSIDAN"/>
<keyword evidence="7" id="KW-0378">Hydrolase</keyword>
<feature type="domain" description="Fungal lipase-type" evidence="15">
    <location>
        <begin position="172"/>
        <end position="321"/>
    </location>
</feature>
<comment type="subcellular location">
    <subcellularLocation>
        <location evidence="2">Cell membrane</location>
        <topology evidence="2">Multi-pass membrane protein</topology>
    </subcellularLocation>
</comment>
<dbReference type="PANTHER" id="PTHR45792">
    <property type="entry name" value="DIACYLGLYCEROL LIPASE HOMOLOG-RELATED"/>
    <property type="match status" value="1"/>
</dbReference>
<keyword evidence="10" id="KW-1133">Transmembrane helix</keyword>
<dbReference type="GO" id="GO:0005886">
    <property type="term" value="C:plasma membrane"/>
    <property type="evidence" value="ECO:0007669"/>
    <property type="project" value="UniProtKB-SubCell"/>
</dbReference>
<reference evidence="17" key="1">
    <citation type="journal article" date="2017" name="Nat. Ecol. Evol.">
        <title>Genome expansion and lineage-specific genetic innovations in the forest pathogenic fungi Armillaria.</title>
        <authorList>
            <person name="Sipos G."/>
            <person name="Prasanna A.N."/>
            <person name="Walter M.C."/>
            <person name="O'Connor E."/>
            <person name="Balint B."/>
            <person name="Krizsan K."/>
            <person name="Kiss B."/>
            <person name="Hess J."/>
            <person name="Varga T."/>
            <person name="Slot J."/>
            <person name="Riley R."/>
            <person name="Boka B."/>
            <person name="Rigling D."/>
            <person name="Barry K."/>
            <person name="Lee J."/>
            <person name="Mihaltcheva S."/>
            <person name="LaButti K."/>
            <person name="Lipzen A."/>
            <person name="Waldron R."/>
            <person name="Moloney N.M."/>
            <person name="Sperisen C."/>
            <person name="Kredics L."/>
            <person name="Vagvoelgyi C."/>
            <person name="Patrignani A."/>
            <person name="Fitzpatrick D."/>
            <person name="Nagy I."/>
            <person name="Doyle S."/>
            <person name="Anderson J.B."/>
            <person name="Grigoriev I.V."/>
            <person name="Gueldener U."/>
            <person name="Muensterkoetter M."/>
            <person name="Nagy L.G."/>
        </authorList>
    </citation>
    <scope>NUCLEOTIDE SEQUENCE [LARGE SCALE GENOMIC DNA]</scope>
    <source>
        <strain evidence="17">C18/9</strain>
    </source>
</reference>
<keyword evidence="11" id="KW-0443">Lipid metabolism</keyword>
<keyword evidence="4" id="KW-0597">Phosphoprotein</keyword>
<dbReference type="InterPro" id="IPR002921">
    <property type="entry name" value="Fungal_lipase-type"/>
</dbReference>
<evidence type="ECO:0000259" key="15">
    <source>
        <dbReference type="Pfam" id="PF01764"/>
    </source>
</evidence>
<dbReference type="EC" id="3.1.1.116" evidence="14"/>
<keyword evidence="12" id="KW-0472">Membrane</keyword>
<dbReference type="SUPFAM" id="SSF53474">
    <property type="entry name" value="alpha/beta-Hydrolases"/>
    <property type="match status" value="1"/>
</dbReference>
<dbReference type="Pfam" id="PF01764">
    <property type="entry name" value="Lipase_3"/>
    <property type="match status" value="1"/>
</dbReference>